<sequence length="468" mass="51379">MSDKVNVVRLTPLDVIMPPTYAGVLLTFETTQSTHVIENNLQHGIDKLVTAMPWLAGRVYRTAPAEGNLSLELRWSQDGTRCTLFNKGSIPNAYLSNSDAGMSPEVIPANIWPVPFSLDDETWAAGVPVFSTSFFQFADKQGVGLCICVHHNVVDASGLSHIITLWAKYLSEDLDTGLILELDSMGRLSKALNPQLEALSSQSKETLFEAHPEYSTSPPALPTEFVPSACKLFRIPITSINETKTLIKDHTASDPSTNTTLCALLWSTITAARRKRNPALTEQTSKLIMAVNGRCRIGHDFSTLNHPYLSNLILYSLASFSSRDLIAAGDSKDMKVLAQICASIAESKSLDSINAKSIAEVYRLVESVDRNTTIFPGWDLFGSRDLTVTSWADLPLYEMDFGPGLGRPQHIRAPYSPADGVCLIMPRKRSDQTAAGKVELLDVMVMLRQDDMDALLQSWLGKSLVAVF</sequence>
<evidence type="ECO:0000313" key="2">
    <source>
        <dbReference type="EMBL" id="KAJ4864807.1"/>
    </source>
</evidence>
<name>A0A9W9EDJ8_9HYPO</name>
<dbReference type="InterPro" id="IPR050317">
    <property type="entry name" value="Plant_Fungal_Acyltransferase"/>
</dbReference>
<dbReference type="EMBL" id="JAOPEN010000001">
    <property type="protein sequence ID" value="KAJ4864807.1"/>
    <property type="molecule type" value="Genomic_DNA"/>
</dbReference>
<proteinExistence type="predicted"/>
<evidence type="ECO:0000313" key="3">
    <source>
        <dbReference type="Proteomes" id="UP001140511"/>
    </source>
</evidence>
<comment type="caution">
    <text evidence="2">The sequence shown here is derived from an EMBL/GenBank/DDBJ whole genome shotgun (WGS) entry which is preliminary data.</text>
</comment>
<organism evidence="2 3">
    <name type="scientific">Trichoderma breve</name>
    <dbReference type="NCBI Taxonomy" id="2034170"/>
    <lineage>
        <taxon>Eukaryota</taxon>
        <taxon>Fungi</taxon>
        <taxon>Dikarya</taxon>
        <taxon>Ascomycota</taxon>
        <taxon>Pezizomycotina</taxon>
        <taxon>Sordariomycetes</taxon>
        <taxon>Hypocreomycetidae</taxon>
        <taxon>Hypocreales</taxon>
        <taxon>Hypocreaceae</taxon>
        <taxon>Trichoderma</taxon>
    </lineage>
</organism>
<evidence type="ECO:0000256" key="1">
    <source>
        <dbReference type="ARBA" id="ARBA00022679"/>
    </source>
</evidence>
<dbReference type="InterPro" id="IPR023213">
    <property type="entry name" value="CAT-like_dom_sf"/>
</dbReference>
<dbReference type="RefSeq" id="XP_056033863.1">
    <property type="nucleotide sequence ID" value="XM_056168547.1"/>
</dbReference>
<dbReference type="GeneID" id="80863235"/>
<dbReference type="Proteomes" id="UP001140511">
    <property type="component" value="Unassembled WGS sequence"/>
</dbReference>
<dbReference type="Pfam" id="PF02458">
    <property type="entry name" value="Transferase"/>
    <property type="match status" value="1"/>
</dbReference>
<protein>
    <submittedName>
        <fullName evidence="2">Transferase family domain-containing protein</fullName>
    </submittedName>
</protein>
<dbReference type="PANTHER" id="PTHR31642:SF310">
    <property type="entry name" value="FATTY ALCOHOL:CAFFEOYL-COA ACYLTRANSFERASE"/>
    <property type="match status" value="1"/>
</dbReference>
<dbReference type="GO" id="GO:0016747">
    <property type="term" value="F:acyltransferase activity, transferring groups other than amino-acyl groups"/>
    <property type="evidence" value="ECO:0007669"/>
    <property type="project" value="TreeGrafter"/>
</dbReference>
<dbReference type="PANTHER" id="PTHR31642">
    <property type="entry name" value="TRICHOTHECENE 3-O-ACETYLTRANSFERASE"/>
    <property type="match status" value="1"/>
</dbReference>
<gene>
    <name evidence="2" type="ORF">T069G_01337</name>
</gene>
<keyword evidence="1 2" id="KW-0808">Transferase</keyword>
<accession>A0A9W9EDJ8</accession>
<dbReference type="Gene3D" id="3.30.559.10">
    <property type="entry name" value="Chloramphenicol acetyltransferase-like domain"/>
    <property type="match status" value="2"/>
</dbReference>
<keyword evidence="3" id="KW-1185">Reference proteome</keyword>
<reference evidence="2" key="1">
    <citation type="submission" date="2022-09" db="EMBL/GenBank/DDBJ databases">
        <title>Chromosome-level assembly of Trichoderma breve T069, a fungus used in development of biopesticide product.</title>
        <authorList>
            <person name="Lin R."/>
            <person name="Liu T."/>
        </authorList>
    </citation>
    <scope>NUCLEOTIDE SEQUENCE</scope>
    <source>
        <strain evidence="2">T069</strain>
    </source>
</reference>
<dbReference type="AlphaFoldDB" id="A0A9W9EDJ8"/>